<dbReference type="InterPro" id="IPR002048">
    <property type="entry name" value="EF_hand_dom"/>
</dbReference>
<feature type="transmembrane region" description="Helical" evidence="7">
    <location>
        <begin position="963"/>
        <end position="982"/>
    </location>
</feature>
<evidence type="ECO:0000313" key="9">
    <source>
        <dbReference type="EMBL" id="CAD5123942.1"/>
    </source>
</evidence>
<feature type="transmembrane region" description="Helical" evidence="7">
    <location>
        <begin position="884"/>
        <end position="905"/>
    </location>
</feature>
<feature type="compositionally biased region" description="Basic and acidic residues" evidence="6">
    <location>
        <begin position="62"/>
        <end position="84"/>
    </location>
</feature>
<keyword evidence="2 7" id="KW-0812">Transmembrane</keyword>
<keyword evidence="4 7" id="KW-1133">Transmembrane helix</keyword>
<dbReference type="PROSITE" id="PS50222">
    <property type="entry name" value="EF_HAND_2"/>
    <property type="match status" value="2"/>
</dbReference>
<feature type="transmembrane region" description="Helical" evidence="7">
    <location>
        <begin position="1142"/>
        <end position="1165"/>
    </location>
</feature>
<feature type="region of interest" description="Disordered" evidence="6">
    <location>
        <begin position="839"/>
        <end position="862"/>
    </location>
</feature>
<dbReference type="Proteomes" id="UP000549394">
    <property type="component" value="Unassembled WGS sequence"/>
</dbReference>
<dbReference type="Gene3D" id="1.10.287.70">
    <property type="match status" value="1"/>
</dbReference>
<evidence type="ECO:0000256" key="6">
    <source>
        <dbReference type="SAM" id="MobiDB-lite"/>
    </source>
</evidence>
<dbReference type="GO" id="GO:0006874">
    <property type="term" value="P:intracellular calcium ion homeostasis"/>
    <property type="evidence" value="ECO:0007669"/>
    <property type="project" value="InterPro"/>
</dbReference>
<dbReference type="GO" id="GO:0005219">
    <property type="term" value="F:ryanodine-sensitive calcium-release channel activity"/>
    <property type="evidence" value="ECO:0007669"/>
    <property type="project" value="InterPro"/>
</dbReference>
<dbReference type="GO" id="GO:0005790">
    <property type="term" value="C:smooth endoplasmic reticulum"/>
    <property type="evidence" value="ECO:0007669"/>
    <property type="project" value="TreeGrafter"/>
</dbReference>
<keyword evidence="10" id="KW-1185">Reference proteome</keyword>
<dbReference type="Pfam" id="PF13499">
    <property type="entry name" value="EF-hand_7"/>
    <property type="match status" value="1"/>
</dbReference>
<dbReference type="GO" id="GO:0033017">
    <property type="term" value="C:sarcoplasmic reticulum membrane"/>
    <property type="evidence" value="ECO:0007669"/>
    <property type="project" value="TreeGrafter"/>
</dbReference>
<feature type="region of interest" description="Disordered" evidence="6">
    <location>
        <begin position="61"/>
        <end position="87"/>
    </location>
</feature>
<protein>
    <submittedName>
        <fullName evidence="9">DgyrCDS12249</fullName>
    </submittedName>
</protein>
<dbReference type="Pfam" id="PF00520">
    <property type="entry name" value="Ion_trans"/>
    <property type="match status" value="1"/>
</dbReference>
<dbReference type="SUPFAM" id="SSF47473">
    <property type="entry name" value="EF-hand"/>
    <property type="match status" value="1"/>
</dbReference>
<dbReference type="CDD" id="cd00051">
    <property type="entry name" value="EFh"/>
    <property type="match status" value="1"/>
</dbReference>
<dbReference type="EMBL" id="CAJFCJ010000019">
    <property type="protein sequence ID" value="CAD5123942.1"/>
    <property type="molecule type" value="Genomic_DNA"/>
</dbReference>
<dbReference type="PANTHER" id="PTHR46399:SF8">
    <property type="entry name" value="B30.2_SPRY DOMAIN-CONTAINING PROTEIN"/>
    <property type="match status" value="1"/>
</dbReference>
<evidence type="ECO:0000256" key="5">
    <source>
        <dbReference type="ARBA" id="ARBA00023136"/>
    </source>
</evidence>
<feature type="domain" description="EF-hand" evidence="8">
    <location>
        <begin position="496"/>
        <end position="530"/>
    </location>
</feature>
<evidence type="ECO:0000256" key="3">
    <source>
        <dbReference type="ARBA" id="ARBA00022837"/>
    </source>
</evidence>
<feature type="domain" description="EF-hand" evidence="8">
    <location>
        <begin position="460"/>
        <end position="495"/>
    </location>
</feature>
<evidence type="ECO:0000256" key="7">
    <source>
        <dbReference type="SAM" id="Phobius"/>
    </source>
</evidence>
<dbReference type="Pfam" id="PF08454">
    <property type="entry name" value="RIH_assoc"/>
    <property type="match status" value="1"/>
</dbReference>
<comment type="caution">
    <text evidence="9">The sequence shown here is derived from an EMBL/GenBank/DDBJ whole genome shotgun (WGS) entry which is preliminary data.</text>
</comment>
<feature type="compositionally biased region" description="Basic and acidic residues" evidence="6">
    <location>
        <begin position="853"/>
        <end position="862"/>
    </location>
</feature>
<dbReference type="GO" id="GO:0030018">
    <property type="term" value="C:Z disc"/>
    <property type="evidence" value="ECO:0007669"/>
    <property type="project" value="TreeGrafter"/>
</dbReference>
<dbReference type="SMART" id="SM00054">
    <property type="entry name" value="EFh"/>
    <property type="match status" value="2"/>
</dbReference>
<feature type="compositionally biased region" description="Acidic residues" evidence="6">
    <location>
        <begin position="128"/>
        <end position="148"/>
    </location>
</feature>
<evidence type="ECO:0000256" key="4">
    <source>
        <dbReference type="ARBA" id="ARBA00022989"/>
    </source>
</evidence>
<dbReference type="InterPro" id="IPR018247">
    <property type="entry name" value="EF_Hand_1_Ca_BS"/>
</dbReference>
<name>A0A7I8W737_9ANNE</name>
<evidence type="ECO:0000259" key="8">
    <source>
        <dbReference type="PROSITE" id="PS50222"/>
    </source>
</evidence>
<dbReference type="Gene3D" id="1.10.238.10">
    <property type="entry name" value="EF-hand"/>
    <property type="match status" value="1"/>
</dbReference>
<feature type="transmembrane region" description="Helical" evidence="7">
    <location>
        <begin position="1219"/>
        <end position="1242"/>
    </location>
</feature>
<feature type="region of interest" description="Disordered" evidence="6">
    <location>
        <begin position="125"/>
        <end position="151"/>
    </location>
</feature>
<dbReference type="GO" id="GO:0034704">
    <property type="term" value="C:calcium channel complex"/>
    <property type="evidence" value="ECO:0007669"/>
    <property type="project" value="TreeGrafter"/>
</dbReference>
<dbReference type="Pfam" id="PF06459">
    <property type="entry name" value="RR_TM4-6"/>
    <property type="match status" value="1"/>
</dbReference>
<dbReference type="InterPro" id="IPR013662">
    <property type="entry name" value="RIH_assoc-dom"/>
</dbReference>
<dbReference type="InterPro" id="IPR011992">
    <property type="entry name" value="EF-hand-dom_pair"/>
</dbReference>
<sequence length="1344" mass="153921">MKAAWKKVVSSQRKRAVMACFRMIPVYGLPRHRAVNLFLSAFSRQWLMSEEPGHQTLVEDITTEKTGDKEEVHGNDENKEEVAEKPQPLSQLITAFTRAATTDAYEKLENDFLYGAYAAIMSESCHGEDDDEDGGGDDEEDGGGDEEGTLSMQEQELEKQNLLAEQARLSDRGAAEMVLMYISACGGRKSDMVVATIELGISVLKGGNTGVQKRMMVHLKDKKEVGFFTSVAGLMQQCSVLDLDAFERCNKAEGLGMSDGQAQVKNLHDGRFTCRLFRFLQLLCEGHNLEFQNYLRTQAGNTTTVNIIICTVDYLLRLQESIMDFYWHYSGKDTIDPAGKESFCRAIKVAAQVFCTITEYIQGPCMQNQLALAHSRLWDAVGGFLYIFAHMQEKLSRDPEQLDLLREFMQLQKEMMIMLLSMLEGNVMNGAIGKQMIDTLVESSQNFEMILKFFDIFLKMKDLATSEAFREFDVNHDGVLSQKELRHALQSQKVYSEEEIEYIMMCVDANQDGRVDFHEFTDRFHNPAKDIGFNVALLLTNLSEHTPNDPRLQRFMEKARSVLDYFEQYLGRIEIMGSAGRIERVYFEIKQSNIDQWEKPQIKESKRSFLHNVVGGESDKSKLEIFVNFCEDTIFEESKRAFLHNVVNEEGDKGKLEAFVNFCEDTIFEVMQHATSISGEEEAQQPGIMSFVGMEGGMWENIKNGLGMLKNGVVWILGCLSPSYLGSKWRQFRSTPAKELFLNVFRFFWNLIFLLLTFLVFVMGTFFRLIWYMMKGDAKLQAPKTRRLSLLPPTTHDGCIANGTVRKVSSSLTAIEEVDELTESDIVKTKIVEKDTINSYNKSSETNEENEESERSLADEPPADIKPRGFQFSKFFIALLARNFYTFKLIALAMAFAINFILLTFKVSKAQTELTGDNLNTNADSNATDNGGDADDVEEWISIAENVSYLEPLLRLLSVSHTAVSFFIAIAYYCLKVPLVIFKREKEISRSLEFDGLWIAEQPSEDDIKGHWDKLVLSTKSFPDSYWDKFVKKKVRNKYSEQYDYEQISKLLGMDKGDSIKQSENTSTFLPSFISNMDWQYQLWKIGIIFTDNNFLYILWYLTFSVMGNFNFFFFAAHLLDVAICFKTLGTILQSVTHNGKQLVLTVLLTSIVCYVYTVIAFNFFRKFYVKEEDGEVDHKCHDMLTCFVFHLYAGVRAGGGIGDEIESPDGDPYEVYRIIFDITFFFFVIIILLAIIQGLIIDAFGELRDQLEQVKEDMESSCFICGIGKDYFDKVPHGFETHVTNEHNFANYMFFLMHLINKPDTEYTGQESYVWELYQQRCWDFFPVGDCFRKQYEDELSSS</sequence>
<dbReference type="PANTHER" id="PTHR46399">
    <property type="entry name" value="B30.2/SPRY DOMAIN-CONTAINING PROTEIN"/>
    <property type="match status" value="1"/>
</dbReference>
<dbReference type="GO" id="GO:0006941">
    <property type="term" value="P:striated muscle contraction"/>
    <property type="evidence" value="ECO:0007669"/>
    <property type="project" value="TreeGrafter"/>
</dbReference>
<dbReference type="InterPro" id="IPR015925">
    <property type="entry name" value="Ryanodine_IP3_receptor"/>
</dbReference>
<gene>
    <name evidence="9" type="ORF">DGYR_LOCUS11569</name>
</gene>
<dbReference type="GO" id="GO:0014808">
    <property type="term" value="P:release of sequestered calcium ion into cytosol by sarcoplasmic reticulum"/>
    <property type="evidence" value="ECO:0007669"/>
    <property type="project" value="TreeGrafter"/>
</dbReference>
<evidence type="ECO:0000256" key="1">
    <source>
        <dbReference type="ARBA" id="ARBA00004141"/>
    </source>
</evidence>
<dbReference type="GO" id="GO:0005509">
    <property type="term" value="F:calcium ion binding"/>
    <property type="evidence" value="ECO:0007669"/>
    <property type="project" value="InterPro"/>
</dbReference>
<dbReference type="FunFam" id="1.10.287.70:FF:000017">
    <property type="entry name" value="ryanodine receptor isoform X2"/>
    <property type="match status" value="1"/>
</dbReference>
<evidence type="ECO:0000313" key="10">
    <source>
        <dbReference type="Proteomes" id="UP000549394"/>
    </source>
</evidence>
<comment type="subcellular location">
    <subcellularLocation>
        <location evidence="1">Membrane</location>
        <topology evidence="1">Multi-pass membrane protein</topology>
    </subcellularLocation>
</comment>
<dbReference type="InterPro" id="IPR009460">
    <property type="entry name" value="Ryanrecept_TM4-6"/>
</dbReference>
<keyword evidence="3" id="KW-0106">Calcium</keyword>
<dbReference type="PROSITE" id="PS00018">
    <property type="entry name" value="EF_HAND_1"/>
    <property type="match status" value="2"/>
</dbReference>
<evidence type="ECO:0000256" key="2">
    <source>
        <dbReference type="ARBA" id="ARBA00022692"/>
    </source>
</evidence>
<reference evidence="9 10" key="1">
    <citation type="submission" date="2020-08" db="EMBL/GenBank/DDBJ databases">
        <authorList>
            <person name="Hejnol A."/>
        </authorList>
    </citation>
    <scope>NUCLEOTIDE SEQUENCE [LARGE SCALE GENOMIC DNA]</scope>
</reference>
<accession>A0A7I8W737</accession>
<dbReference type="InterPro" id="IPR005821">
    <property type="entry name" value="Ion_trans_dom"/>
</dbReference>
<keyword evidence="5 7" id="KW-0472">Membrane</keyword>
<feature type="transmembrane region" description="Helical" evidence="7">
    <location>
        <begin position="747"/>
        <end position="771"/>
    </location>
</feature>
<dbReference type="OrthoDB" id="300855at2759"/>
<proteinExistence type="predicted"/>
<organism evidence="9 10">
    <name type="scientific">Dimorphilus gyrociliatus</name>
    <dbReference type="NCBI Taxonomy" id="2664684"/>
    <lineage>
        <taxon>Eukaryota</taxon>
        <taxon>Metazoa</taxon>
        <taxon>Spiralia</taxon>
        <taxon>Lophotrochozoa</taxon>
        <taxon>Annelida</taxon>
        <taxon>Polychaeta</taxon>
        <taxon>Polychaeta incertae sedis</taxon>
        <taxon>Dinophilidae</taxon>
        <taxon>Dimorphilus</taxon>
    </lineage>
</organism>
<dbReference type="GO" id="GO:0042383">
    <property type="term" value="C:sarcolemma"/>
    <property type="evidence" value="ECO:0007669"/>
    <property type="project" value="TreeGrafter"/>
</dbReference>